<proteinExistence type="predicted"/>
<sequence length="120" mass="13993">MLSVTTSPKPRAAAREEKLRQQLDSRHEEIRDGEPPELSEFTLELQRQKGHGSTRFPSRGDVPQDTCLELRRSKSLGTSRLPMDDSIRREVKNRSLRFRMKFHPEVPRREAEDEPWEGPS</sequence>
<organism evidence="2 3">
    <name type="scientific">Rhodosorus marinus</name>
    <dbReference type="NCBI Taxonomy" id="101924"/>
    <lineage>
        <taxon>Eukaryota</taxon>
        <taxon>Rhodophyta</taxon>
        <taxon>Stylonematophyceae</taxon>
        <taxon>Stylonematales</taxon>
        <taxon>Stylonemataceae</taxon>
        <taxon>Rhodosorus</taxon>
    </lineage>
</organism>
<dbReference type="AlphaFoldDB" id="A0AAV8ULY8"/>
<dbReference type="EMBL" id="JAMWBK010000009">
    <property type="protein sequence ID" value="KAJ8902167.1"/>
    <property type="molecule type" value="Genomic_DNA"/>
</dbReference>
<reference evidence="2 3" key="1">
    <citation type="journal article" date="2023" name="Nat. Commun.">
        <title>Origin of minicircular mitochondrial genomes in red algae.</title>
        <authorList>
            <person name="Lee Y."/>
            <person name="Cho C.H."/>
            <person name="Lee Y.M."/>
            <person name="Park S.I."/>
            <person name="Yang J.H."/>
            <person name="West J.A."/>
            <person name="Bhattacharya D."/>
            <person name="Yoon H.S."/>
        </authorList>
    </citation>
    <scope>NUCLEOTIDE SEQUENCE [LARGE SCALE GENOMIC DNA]</scope>
    <source>
        <strain evidence="2 3">CCMP1338</strain>
        <tissue evidence="2">Whole cell</tissue>
    </source>
</reference>
<protein>
    <submittedName>
        <fullName evidence="2">Uncharacterized protein</fullName>
    </submittedName>
</protein>
<evidence type="ECO:0000256" key="1">
    <source>
        <dbReference type="SAM" id="MobiDB-lite"/>
    </source>
</evidence>
<gene>
    <name evidence="2" type="ORF">NDN08_006575</name>
</gene>
<name>A0AAV8ULY8_9RHOD</name>
<dbReference type="Proteomes" id="UP001157974">
    <property type="component" value="Unassembled WGS sequence"/>
</dbReference>
<accession>A0AAV8ULY8</accession>
<feature type="compositionally biased region" description="Basic and acidic residues" evidence="1">
    <location>
        <begin position="13"/>
        <end position="34"/>
    </location>
</feature>
<keyword evidence="3" id="KW-1185">Reference proteome</keyword>
<feature type="region of interest" description="Disordered" evidence="1">
    <location>
        <begin position="1"/>
        <end position="38"/>
    </location>
</feature>
<comment type="caution">
    <text evidence="2">The sequence shown here is derived from an EMBL/GenBank/DDBJ whole genome shotgun (WGS) entry which is preliminary data.</text>
</comment>
<evidence type="ECO:0000313" key="3">
    <source>
        <dbReference type="Proteomes" id="UP001157974"/>
    </source>
</evidence>
<evidence type="ECO:0000313" key="2">
    <source>
        <dbReference type="EMBL" id="KAJ8902167.1"/>
    </source>
</evidence>